<dbReference type="PANTHER" id="PTHR34239:SF2">
    <property type="entry name" value="TRANSPOSABLE ELEMENT P TRANSPOSASE_THAP9 CONSERVED DOMAIN-CONTAINING PROTEIN"/>
    <property type="match status" value="1"/>
</dbReference>
<reference evidence="2" key="2">
    <citation type="submission" date="2021-01" db="UniProtKB">
        <authorList>
            <consortium name="EnsemblMetazoa"/>
        </authorList>
    </citation>
    <scope>IDENTIFICATION</scope>
</reference>
<dbReference type="KEGG" id="spu:115919129"/>
<organism evidence="2 3">
    <name type="scientific">Strongylocentrotus purpuratus</name>
    <name type="common">Purple sea urchin</name>
    <dbReference type="NCBI Taxonomy" id="7668"/>
    <lineage>
        <taxon>Eukaryota</taxon>
        <taxon>Metazoa</taxon>
        <taxon>Echinodermata</taxon>
        <taxon>Eleutherozoa</taxon>
        <taxon>Echinozoa</taxon>
        <taxon>Echinoidea</taxon>
        <taxon>Euechinoidea</taxon>
        <taxon>Echinacea</taxon>
        <taxon>Camarodonta</taxon>
        <taxon>Echinidea</taxon>
        <taxon>Strongylocentrotidae</taxon>
        <taxon>Strongylocentrotus</taxon>
    </lineage>
</organism>
<dbReference type="AlphaFoldDB" id="A0A7M7MY45"/>
<feature type="region of interest" description="Disordered" evidence="1">
    <location>
        <begin position="1"/>
        <end position="75"/>
    </location>
</feature>
<proteinExistence type="predicted"/>
<dbReference type="InParanoid" id="A0A7M7MY45"/>
<dbReference type="GeneID" id="115919129"/>
<keyword evidence="3" id="KW-1185">Reference proteome</keyword>
<protein>
    <submittedName>
        <fullName evidence="2">Uncharacterized protein</fullName>
    </submittedName>
</protein>
<feature type="compositionally biased region" description="Basic residues" evidence="1">
    <location>
        <begin position="56"/>
        <end position="67"/>
    </location>
</feature>
<accession>A0A7M7MY45</accession>
<evidence type="ECO:0000256" key="1">
    <source>
        <dbReference type="SAM" id="MobiDB-lite"/>
    </source>
</evidence>
<name>A0A7M7MY45_STRPU</name>
<evidence type="ECO:0000313" key="2">
    <source>
        <dbReference type="EnsemblMetazoa" id="XP_030827821"/>
    </source>
</evidence>
<feature type="compositionally biased region" description="Polar residues" evidence="1">
    <location>
        <begin position="354"/>
        <end position="365"/>
    </location>
</feature>
<dbReference type="PANTHER" id="PTHR34239">
    <property type="entry name" value="APPLE DOMAIN-CONTAINING PROTEIN"/>
    <property type="match status" value="1"/>
</dbReference>
<sequence>MASATPIPADTAGKDRDSHTELQGAVSHHGSKHPATTTLNKPQHEPKGSAGDTGKKKVTLRSTKKTKEKSLPATISSLSKLEEMLSRVVEALPQTQSPTPTPPVPQADRYDYASTSHHTGSPPCILPGIDEDITYVYGGDESVLEDEMGQQHADSETIIPAFAMKFAVQTDVGSPLDDEVASSTSYLSNTKLEDKVLEETTAKYLPPSNCPILDVPKVNPVIWEKLSPFTRSRDLKLTRVQKLLTRGLTAYTRSLSSTHLTETQQDALALLSNANFEMNSLRKELIKPDMNPAYSHLCKAPVTKFLFGDDLGKRVKDLKEEQKATLGVVKSADQSKVRARPGQTTYHPYKATDTYRSQQYRSAGWSSSSNSRPTSGTPYRPFLGRRAPFRGRTQAQAPRQPVASQGRYRPNLQKK</sequence>
<dbReference type="OMA" id="ALHELMC"/>
<reference evidence="3" key="1">
    <citation type="submission" date="2015-02" db="EMBL/GenBank/DDBJ databases">
        <title>Genome sequencing for Strongylocentrotus purpuratus.</title>
        <authorList>
            <person name="Murali S."/>
            <person name="Liu Y."/>
            <person name="Vee V."/>
            <person name="English A."/>
            <person name="Wang M."/>
            <person name="Skinner E."/>
            <person name="Han Y."/>
            <person name="Muzny D.M."/>
            <person name="Worley K.C."/>
            <person name="Gibbs R.A."/>
        </authorList>
    </citation>
    <scope>NUCLEOTIDE SEQUENCE</scope>
</reference>
<dbReference type="EnsemblMetazoa" id="XM_030971961">
    <property type="protein sequence ID" value="XP_030827821"/>
    <property type="gene ID" value="LOC115919129"/>
</dbReference>
<dbReference type="RefSeq" id="XP_030827821.1">
    <property type="nucleotide sequence ID" value="XM_030971961.1"/>
</dbReference>
<evidence type="ECO:0000313" key="3">
    <source>
        <dbReference type="Proteomes" id="UP000007110"/>
    </source>
</evidence>
<dbReference type="Proteomes" id="UP000007110">
    <property type="component" value="Unassembled WGS sequence"/>
</dbReference>
<dbReference type="OrthoDB" id="5988333at2759"/>
<feature type="region of interest" description="Disordered" evidence="1">
    <location>
        <begin position="328"/>
        <end position="415"/>
    </location>
</feature>